<protein>
    <submittedName>
        <fullName evidence="2">Lema family protein</fullName>
    </submittedName>
</protein>
<name>A0A2W5QAT2_VARPD</name>
<feature type="region of interest" description="Disordered" evidence="1">
    <location>
        <begin position="132"/>
        <end position="155"/>
    </location>
</feature>
<organism evidence="2 3">
    <name type="scientific">Variovorax paradoxus</name>
    <dbReference type="NCBI Taxonomy" id="34073"/>
    <lineage>
        <taxon>Bacteria</taxon>
        <taxon>Pseudomonadati</taxon>
        <taxon>Pseudomonadota</taxon>
        <taxon>Betaproteobacteria</taxon>
        <taxon>Burkholderiales</taxon>
        <taxon>Comamonadaceae</taxon>
        <taxon>Variovorax</taxon>
    </lineage>
</organism>
<reference evidence="2 3" key="1">
    <citation type="submission" date="2017-08" db="EMBL/GenBank/DDBJ databases">
        <title>Infants hospitalized years apart are colonized by the same room-sourced microbial strains.</title>
        <authorList>
            <person name="Brooks B."/>
            <person name="Olm M.R."/>
            <person name="Firek B.A."/>
            <person name="Baker R."/>
            <person name="Thomas B.C."/>
            <person name="Morowitz M.J."/>
            <person name="Banfield J.F."/>
        </authorList>
    </citation>
    <scope>NUCLEOTIDE SEQUENCE [LARGE SCALE GENOMIC DNA]</scope>
    <source>
        <strain evidence="2">S2_005_003_R2_41</strain>
    </source>
</reference>
<evidence type="ECO:0000313" key="2">
    <source>
        <dbReference type="EMBL" id="PZQ75491.1"/>
    </source>
</evidence>
<dbReference type="InterPro" id="IPR023353">
    <property type="entry name" value="LemA-like_dom_sf"/>
</dbReference>
<comment type="caution">
    <text evidence="2">The sequence shown here is derived from an EMBL/GenBank/DDBJ whole genome shotgun (WGS) entry which is preliminary data.</text>
</comment>
<dbReference type="Proteomes" id="UP000249135">
    <property type="component" value="Unassembled WGS sequence"/>
</dbReference>
<evidence type="ECO:0000256" key="1">
    <source>
        <dbReference type="SAM" id="MobiDB-lite"/>
    </source>
</evidence>
<dbReference type="SUPFAM" id="SSF140478">
    <property type="entry name" value="LemA-like"/>
    <property type="match status" value="1"/>
</dbReference>
<dbReference type="AlphaFoldDB" id="A0A2W5QAT2"/>
<evidence type="ECO:0000313" key="3">
    <source>
        <dbReference type="Proteomes" id="UP000249135"/>
    </source>
</evidence>
<proteinExistence type="predicted"/>
<sequence>MSWLSNSLLGWAGAAVLLFWFVGAHNRLVRLRSTALQAYAALDALLVRQLDFVQASLDVPSSAGEASRVATPALQAAAGQALTVLGATRARPLDPAAMGALATALRVLVAAWERVHPDDLVSFEADGTLSRPASLLGPRESGTGPSPAPATAPMAWPEPSALVEITRAQFNGAVLQYNAAIRQFPAVFVAWAFRLRAAAPLV</sequence>
<dbReference type="EMBL" id="QFPP01000085">
    <property type="protein sequence ID" value="PZQ75491.1"/>
    <property type="molecule type" value="Genomic_DNA"/>
</dbReference>
<dbReference type="Gene3D" id="1.20.1440.20">
    <property type="entry name" value="LemA-like domain"/>
    <property type="match status" value="2"/>
</dbReference>
<accession>A0A2W5QAT2</accession>
<gene>
    <name evidence="2" type="ORF">DI563_09485</name>
</gene>